<sequence>MRWTVPRPFAGHVQSLEQLTQRAEPGCRILPLVAGVVGDPGGVFGAGRVDQPGGEAQPSHHVEEIEGRREA</sequence>
<dbReference type="AlphaFoldDB" id="A0A919MXD9"/>
<accession>A0A919MXD9</accession>
<protein>
    <submittedName>
        <fullName evidence="2">Uncharacterized protein</fullName>
    </submittedName>
</protein>
<organism evidence="2 3">
    <name type="scientific">Actinoplanes nipponensis</name>
    <dbReference type="NCBI Taxonomy" id="135950"/>
    <lineage>
        <taxon>Bacteria</taxon>
        <taxon>Bacillati</taxon>
        <taxon>Actinomycetota</taxon>
        <taxon>Actinomycetes</taxon>
        <taxon>Micromonosporales</taxon>
        <taxon>Micromonosporaceae</taxon>
        <taxon>Actinoplanes</taxon>
    </lineage>
</organism>
<evidence type="ECO:0000313" key="3">
    <source>
        <dbReference type="Proteomes" id="UP000647172"/>
    </source>
</evidence>
<evidence type="ECO:0000313" key="2">
    <source>
        <dbReference type="EMBL" id="GIE53165.1"/>
    </source>
</evidence>
<dbReference type="EMBL" id="BOMQ01000079">
    <property type="protein sequence ID" value="GIE53165.1"/>
    <property type="molecule type" value="Genomic_DNA"/>
</dbReference>
<dbReference type="Proteomes" id="UP000647172">
    <property type="component" value="Unassembled WGS sequence"/>
</dbReference>
<proteinExistence type="predicted"/>
<reference evidence="2" key="1">
    <citation type="submission" date="2021-01" db="EMBL/GenBank/DDBJ databases">
        <title>Whole genome shotgun sequence of Actinoplanes nipponensis NBRC 14063.</title>
        <authorList>
            <person name="Komaki H."/>
            <person name="Tamura T."/>
        </authorList>
    </citation>
    <scope>NUCLEOTIDE SEQUENCE</scope>
    <source>
        <strain evidence="2">NBRC 14063</strain>
    </source>
</reference>
<keyword evidence="3" id="KW-1185">Reference proteome</keyword>
<gene>
    <name evidence="2" type="ORF">Ani05nite_66990</name>
</gene>
<feature type="compositionally biased region" description="Basic and acidic residues" evidence="1">
    <location>
        <begin position="58"/>
        <end position="71"/>
    </location>
</feature>
<feature type="region of interest" description="Disordered" evidence="1">
    <location>
        <begin position="47"/>
        <end position="71"/>
    </location>
</feature>
<comment type="caution">
    <text evidence="2">The sequence shown here is derived from an EMBL/GenBank/DDBJ whole genome shotgun (WGS) entry which is preliminary data.</text>
</comment>
<name>A0A919MXD9_9ACTN</name>
<evidence type="ECO:0000256" key="1">
    <source>
        <dbReference type="SAM" id="MobiDB-lite"/>
    </source>
</evidence>